<proteinExistence type="predicted"/>
<reference evidence="1 2" key="1">
    <citation type="submission" date="2021-10" db="EMBL/GenBank/DDBJ databases">
        <title>Draft genome of Aestuariibacter halophilus JC2043.</title>
        <authorList>
            <person name="Emsley S.A."/>
            <person name="Pfannmuller K.M."/>
            <person name="Ushijima B."/>
            <person name="Saw J.H."/>
            <person name="Videau P."/>
        </authorList>
    </citation>
    <scope>NUCLEOTIDE SEQUENCE [LARGE SCALE GENOMIC DNA]</scope>
    <source>
        <strain evidence="1 2">JC2043</strain>
    </source>
</reference>
<dbReference type="Pfam" id="PF13353">
    <property type="entry name" value="Fer4_12"/>
    <property type="match status" value="1"/>
</dbReference>
<sequence>MKPFNTSKPHVLFQEVPDEVSLAFTISGCPLGCFGCHSAHTWDPYFGVCLTDGLFLEYLSTYKQLISCVVFFGGEWHVDALLRKLQLARRQGLKTCLFTGLDSIPKVLQQQLTYLKTGRWLKEVGGLDSPTTNQRFIELSSGNLLNYKFQENTNHVAA</sequence>
<protein>
    <submittedName>
        <fullName evidence="1">Anaerobic ribonucleoside-triphosphate reductase activating protein</fullName>
    </submittedName>
</protein>
<dbReference type="InterPro" id="IPR014191">
    <property type="entry name" value="Anaer_RNR_activator"/>
</dbReference>
<gene>
    <name evidence="1" type="primary">nrdG</name>
    <name evidence="1" type="ORF">LJ739_02165</name>
</gene>
<dbReference type="Proteomes" id="UP001520878">
    <property type="component" value="Unassembled WGS sequence"/>
</dbReference>
<dbReference type="InterPro" id="IPR013785">
    <property type="entry name" value="Aldolase_TIM"/>
</dbReference>
<comment type="caution">
    <text evidence="1">The sequence shown here is derived from an EMBL/GenBank/DDBJ whole genome shotgun (WGS) entry which is preliminary data.</text>
</comment>
<accession>A0ABS8G742</accession>
<dbReference type="Gene3D" id="3.20.20.70">
    <property type="entry name" value="Aldolase class I"/>
    <property type="match status" value="1"/>
</dbReference>
<dbReference type="RefSeq" id="WP_229156959.1">
    <property type="nucleotide sequence ID" value="NZ_JAJEWP010000001.1"/>
</dbReference>
<dbReference type="EMBL" id="JAJEWP010000001">
    <property type="protein sequence ID" value="MCC2615046.1"/>
    <property type="molecule type" value="Genomic_DNA"/>
</dbReference>
<keyword evidence="2" id="KW-1185">Reference proteome</keyword>
<evidence type="ECO:0000313" key="2">
    <source>
        <dbReference type="Proteomes" id="UP001520878"/>
    </source>
</evidence>
<evidence type="ECO:0000313" key="1">
    <source>
        <dbReference type="EMBL" id="MCC2615046.1"/>
    </source>
</evidence>
<dbReference type="InterPro" id="IPR058240">
    <property type="entry name" value="rSAM_sf"/>
</dbReference>
<name>A0ABS8G742_9ALTE</name>
<dbReference type="NCBIfam" id="TIGR02826">
    <property type="entry name" value="RNR_activ_nrdG3"/>
    <property type="match status" value="1"/>
</dbReference>
<organism evidence="1 2">
    <name type="scientific">Fluctibacter halophilus</name>
    <dbReference type="NCBI Taxonomy" id="226011"/>
    <lineage>
        <taxon>Bacteria</taxon>
        <taxon>Pseudomonadati</taxon>
        <taxon>Pseudomonadota</taxon>
        <taxon>Gammaproteobacteria</taxon>
        <taxon>Alteromonadales</taxon>
        <taxon>Alteromonadaceae</taxon>
        <taxon>Fluctibacter</taxon>
    </lineage>
</organism>
<dbReference type="SUPFAM" id="SSF102114">
    <property type="entry name" value="Radical SAM enzymes"/>
    <property type="match status" value="1"/>
</dbReference>